<evidence type="ECO:0000313" key="2">
    <source>
        <dbReference type="Proteomes" id="UP000288127"/>
    </source>
</evidence>
<dbReference type="PANTHER" id="PTHR42194:SF1">
    <property type="entry name" value="UPF0276 PROTEIN HI_1600"/>
    <property type="match status" value="1"/>
</dbReference>
<dbReference type="SUPFAM" id="SSF51658">
    <property type="entry name" value="Xylose isomerase-like"/>
    <property type="match status" value="1"/>
</dbReference>
<sequence>MRRREVRRLVGLGLRREFLSDVLQKNPVVDFWEIAPENWIERGYEATYQLDLLRERYPLFCHGLSLSIGSPDPLDEAFILKVKDFLERFNIERYSEHLSYCSAGGHLYDLLPIPFSEEAAEYVAQRVKRVQELIERPLILENVSYYLPAATELSELEFINQVLTTSNCELLLDVNNVFVNSVNHGYDPVAFIKGLPSEKVNYGHIAGHFEEAEDLLIDTHGAPIRPEVFDLLEVSYQHHGPFPVLLERDFNIPPLAELLDEMQAVKKVTQQTEFV</sequence>
<dbReference type="EMBL" id="PIPZ01000001">
    <property type="protein sequence ID" value="RUO61458.1"/>
    <property type="molecule type" value="Genomic_DNA"/>
</dbReference>
<name>A0A432YKN5_9GAMM</name>
<dbReference type="NCBIfam" id="NF003818">
    <property type="entry name" value="PRK05409.1"/>
    <property type="match status" value="1"/>
</dbReference>
<dbReference type="OrthoDB" id="9763101at2"/>
<keyword evidence="2" id="KW-1185">Reference proteome</keyword>
<dbReference type="AlphaFoldDB" id="A0A432YKN5"/>
<comment type="caution">
    <text evidence="1">The sequence shown here is derived from an EMBL/GenBank/DDBJ whole genome shotgun (WGS) entry which is preliminary data.</text>
</comment>
<dbReference type="RefSeq" id="WP_126759082.1">
    <property type="nucleotide sequence ID" value="NZ_CP085233.1"/>
</dbReference>
<organism evidence="1 2">
    <name type="scientific">Pseudidiomarina marina</name>
    <dbReference type="NCBI Taxonomy" id="502366"/>
    <lineage>
        <taxon>Bacteria</taxon>
        <taxon>Pseudomonadati</taxon>
        <taxon>Pseudomonadota</taxon>
        <taxon>Gammaproteobacteria</taxon>
        <taxon>Alteromonadales</taxon>
        <taxon>Idiomarinaceae</taxon>
        <taxon>Pseudidiomarina</taxon>
    </lineage>
</organism>
<dbReference type="Pfam" id="PF05114">
    <property type="entry name" value="MbnB_TglH_ChrH"/>
    <property type="match status" value="1"/>
</dbReference>
<accession>A0A432YKN5</accession>
<evidence type="ECO:0000313" key="1">
    <source>
        <dbReference type="EMBL" id="RUO61458.1"/>
    </source>
</evidence>
<dbReference type="PANTHER" id="PTHR42194">
    <property type="entry name" value="UPF0276 PROTEIN HI_1600"/>
    <property type="match status" value="1"/>
</dbReference>
<dbReference type="Proteomes" id="UP000288127">
    <property type="component" value="Unassembled WGS sequence"/>
</dbReference>
<protein>
    <submittedName>
        <fullName evidence="1">Uncharacterized protein</fullName>
    </submittedName>
</protein>
<gene>
    <name evidence="1" type="ORF">CWI76_04155</name>
</gene>
<proteinExistence type="predicted"/>
<dbReference type="InterPro" id="IPR007801">
    <property type="entry name" value="MbnB/TglH/ChrH"/>
</dbReference>
<dbReference type="InterPro" id="IPR036237">
    <property type="entry name" value="Xyl_isomerase-like_sf"/>
</dbReference>
<dbReference type="Gene3D" id="3.20.20.150">
    <property type="entry name" value="Divalent-metal-dependent TIM barrel enzymes"/>
    <property type="match status" value="1"/>
</dbReference>
<reference evidence="2" key="1">
    <citation type="journal article" date="2018" name="Front. Microbiol.">
        <title>Genome-Based Analysis Reveals the Taxonomy and Diversity of the Family Idiomarinaceae.</title>
        <authorList>
            <person name="Liu Y."/>
            <person name="Lai Q."/>
            <person name="Shao Z."/>
        </authorList>
    </citation>
    <scope>NUCLEOTIDE SEQUENCE [LARGE SCALE GENOMIC DNA]</scope>
    <source>
        <strain evidence="2">PIM1</strain>
    </source>
</reference>